<dbReference type="EMBL" id="CP071091">
    <property type="protein sequence ID" value="QSQ17660.1"/>
    <property type="molecule type" value="Genomic_DNA"/>
</dbReference>
<reference evidence="2 3" key="1">
    <citation type="submission" date="2021-02" db="EMBL/GenBank/DDBJ databases">
        <title>De Novo genome assembly of isolated myxobacteria.</title>
        <authorList>
            <person name="Stevens D.C."/>
        </authorList>
    </citation>
    <scope>NUCLEOTIDE SEQUENCE [LARGE SCALE GENOMIC DNA]</scope>
    <source>
        <strain evidence="2 3">SCHIC003</strain>
    </source>
</reference>
<evidence type="ECO:0000256" key="1">
    <source>
        <dbReference type="SAM" id="MobiDB-lite"/>
    </source>
</evidence>
<feature type="compositionally biased region" description="Basic residues" evidence="1">
    <location>
        <begin position="595"/>
        <end position="605"/>
    </location>
</feature>
<dbReference type="RefSeq" id="WP_206719279.1">
    <property type="nucleotide sequence ID" value="NZ_CP071091.1"/>
</dbReference>
<sequence length="605" mass="68603">MPRVTLVVSRTTVTPGPSGAQVTLTATADTPNPEAAHRVYEWSVDEGTVTPRQVQLRGTDVEASTTWTLPPMAQERELTVRVTLREYARDLNEDPVSIAEAKQRVLALAGGVPDVRQVVREAINELKPLALNDGSDNFVRVGLQRTQHPYTTDAILWMVIRKTSNNLSFTHYSDFVDKRLFESPGSTSSSTTPSAHRPRLSGVDIFRKLRALTESFLVLNTGVLVKFDELLKSLNKDEESGRLGRPLPGDKEFPTLWSDYLVNVNGSTEEALPYLALIRNKFPELPFIVPANLTDDDVSNCYDALQKKLSQPLLLELIWNYWHEEGMLVQAVNAISQRFQNVRGPGLRDPLANMEIDPLRPLNSVLWGYFQDEQRRLSVVRRAYEYDHEYGITLHGKAVAGIRTADRRSKFLEAFHNLLHLCVQFFRKDDDTTVVSDGFPVLNALKETHYLLAQGAHNQFGDLPSTARQEMLIQQWLLARPEMREFLGGRVMVPYPEPWMDRVDAMKTLQGWTDISSVHFHELGVFGEQVLLSVRYGGWSISTDPAQAANWARYWRPEIQGYIHAYRAVTGVDLTAELTDPQRLSERDVPPSVHLRNRLASQRRR</sequence>
<proteinExistence type="predicted"/>
<keyword evidence="3" id="KW-1185">Reference proteome</keyword>
<evidence type="ECO:0008006" key="4">
    <source>
        <dbReference type="Google" id="ProtNLM"/>
    </source>
</evidence>
<evidence type="ECO:0000313" key="3">
    <source>
        <dbReference type="Proteomes" id="UP000663090"/>
    </source>
</evidence>
<organism evidence="2 3">
    <name type="scientific">Myxococcus landrumensis</name>
    <dbReference type="NCBI Taxonomy" id="2813577"/>
    <lineage>
        <taxon>Bacteria</taxon>
        <taxon>Pseudomonadati</taxon>
        <taxon>Myxococcota</taxon>
        <taxon>Myxococcia</taxon>
        <taxon>Myxococcales</taxon>
        <taxon>Cystobacterineae</taxon>
        <taxon>Myxococcaceae</taxon>
        <taxon>Myxococcus</taxon>
    </lineage>
</organism>
<dbReference type="Proteomes" id="UP000663090">
    <property type="component" value="Chromosome"/>
</dbReference>
<gene>
    <name evidence="2" type="ORF">JY572_17150</name>
</gene>
<accession>A0ABX7NFV6</accession>
<feature type="region of interest" description="Disordered" evidence="1">
    <location>
        <begin position="583"/>
        <end position="605"/>
    </location>
</feature>
<evidence type="ECO:0000313" key="2">
    <source>
        <dbReference type="EMBL" id="QSQ17660.1"/>
    </source>
</evidence>
<name>A0ABX7NFV6_9BACT</name>
<protein>
    <recommendedName>
        <fullName evidence="4">8-amino-7-oxononanoate synthase</fullName>
    </recommendedName>
</protein>